<name>A0ABT5BEK6_9BACT</name>
<keyword evidence="3" id="KW-1185">Reference proteome</keyword>
<dbReference type="EMBL" id="JAQNDN010000019">
    <property type="protein sequence ID" value="MDC0672587.1"/>
    <property type="molecule type" value="Genomic_DNA"/>
</dbReference>
<dbReference type="InterPro" id="IPR008030">
    <property type="entry name" value="NmrA-like"/>
</dbReference>
<accession>A0ABT5BEK6</accession>
<proteinExistence type="predicted"/>
<dbReference type="Pfam" id="PF05368">
    <property type="entry name" value="NmrA"/>
    <property type="match status" value="1"/>
</dbReference>
<dbReference type="Gene3D" id="3.90.25.10">
    <property type="entry name" value="UDP-galactose 4-epimerase, domain 1"/>
    <property type="match status" value="1"/>
</dbReference>
<dbReference type="RefSeq" id="WP_272004463.1">
    <property type="nucleotide sequence ID" value="NZ_JAQNDN010000019.1"/>
</dbReference>
<evidence type="ECO:0000313" key="2">
    <source>
        <dbReference type="EMBL" id="MDC0672587.1"/>
    </source>
</evidence>
<protein>
    <submittedName>
        <fullName evidence="2">NAD(P)H-binding protein</fullName>
    </submittedName>
</protein>
<organism evidence="2 3">
    <name type="scientific">Nannocystis radixulma</name>
    <dbReference type="NCBI Taxonomy" id="2995305"/>
    <lineage>
        <taxon>Bacteria</taxon>
        <taxon>Pseudomonadati</taxon>
        <taxon>Myxococcota</taxon>
        <taxon>Polyangia</taxon>
        <taxon>Nannocystales</taxon>
        <taxon>Nannocystaceae</taxon>
        <taxon>Nannocystis</taxon>
    </lineage>
</organism>
<sequence length="289" mass="31026">MTIVVTTPTGHVGSRVTRMLVQAGERPTVLARDAARLEPGLREWVDVVEVDLLDADAVVAATRRASALYWVAPSIGADDPLAGYARLAATLVRAVRENAIARVVFQSSVGAEKRHGAGDIDGLAATEVALDGLGIAVTHLRCGYFFTNLLYELESLRRGVLTTAKPLDQPMPWVDPRDIGEVAAARLLSPNWTGRHVQAVHGPRDLSFADVAQVLSEALGRRIEAVQVSDDEVRSALAQAGMTGAQVEAIVDMTAGLREGFVPENPRTFATTTPTTLGSWAWEHLRPLL</sequence>
<evidence type="ECO:0000259" key="1">
    <source>
        <dbReference type="Pfam" id="PF05368"/>
    </source>
</evidence>
<dbReference type="SUPFAM" id="SSF51735">
    <property type="entry name" value="NAD(P)-binding Rossmann-fold domains"/>
    <property type="match status" value="1"/>
</dbReference>
<feature type="domain" description="NmrA-like" evidence="1">
    <location>
        <begin position="2"/>
        <end position="237"/>
    </location>
</feature>
<dbReference type="Gene3D" id="3.40.50.720">
    <property type="entry name" value="NAD(P)-binding Rossmann-like Domain"/>
    <property type="match status" value="1"/>
</dbReference>
<dbReference type="PANTHER" id="PTHR43162">
    <property type="match status" value="1"/>
</dbReference>
<comment type="caution">
    <text evidence="2">The sequence shown here is derived from an EMBL/GenBank/DDBJ whole genome shotgun (WGS) entry which is preliminary data.</text>
</comment>
<reference evidence="2 3" key="1">
    <citation type="submission" date="2022-11" db="EMBL/GenBank/DDBJ databases">
        <title>Minimal conservation of predation-associated metabolite biosynthetic gene clusters underscores biosynthetic potential of Myxococcota including descriptions for ten novel species: Archangium lansinium sp. nov., Myxococcus landrumus sp. nov., Nannocystis bai.</title>
        <authorList>
            <person name="Ahearne A."/>
            <person name="Stevens C."/>
            <person name="Dowd S."/>
        </authorList>
    </citation>
    <scope>NUCLEOTIDE SEQUENCE [LARGE SCALE GENOMIC DNA]</scope>
    <source>
        <strain evidence="2 3">NCELM</strain>
    </source>
</reference>
<dbReference type="PANTHER" id="PTHR43162:SF1">
    <property type="entry name" value="PRESTALK A DIFFERENTIATION PROTEIN A"/>
    <property type="match status" value="1"/>
</dbReference>
<dbReference type="Proteomes" id="UP001217838">
    <property type="component" value="Unassembled WGS sequence"/>
</dbReference>
<evidence type="ECO:0000313" key="3">
    <source>
        <dbReference type="Proteomes" id="UP001217838"/>
    </source>
</evidence>
<dbReference type="InterPro" id="IPR036291">
    <property type="entry name" value="NAD(P)-bd_dom_sf"/>
</dbReference>
<gene>
    <name evidence="2" type="ORF">POL58_32855</name>
</gene>
<dbReference type="InterPro" id="IPR051604">
    <property type="entry name" value="Ergot_Alk_Oxidoreductase"/>
</dbReference>